<sequence length="448" mass="51099">MAVANNQYINFDLLRYQNEVLDITNKFKGRVGDTQDYIKLFVTSNSYPVDLRGMKLLFGGVDPKQQAHRHYLDFRADQKSDNLQQGRCTVYFDENTFNAEGVWEQAYFKFIDAEGNTVSTVDMVLKVMDDRFYAAVGQTANITVAEFKKLVEQLTEKEQEAEKLFNSLSADAKAKFQAVYDDYKKTIEEAYDAIFNAQTGLKVNYTRLQETAQHIQETLRQAQFHDRPFQFDTVAIMKKYLELQDGDLVITSGWDSKDDGHGNMWQVRAKKRNETPDEINVIALQSGYVAERNLSMISADSLEDIMYGYSIKIVHNQKDYPKPTVFYYENALGTETGGLGSGSFGETLTKLVPCEAEYTDNNSIIVRIPRNFYMNAKPYYKYGDWYLISGNKTIKISLGNVDDSAAKTGDGKGSSYLSNTTGYFNYPTAPSDLRAVYVNDTTERLEWR</sequence>
<evidence type="ECO:0000256" key="1">
    <source>
        <dbReference type="SAM" id="Coils"/>
    </source>
</evidence>
<feature type="domain" description="BppU N-terminal" evidence="2">
    <location>
        <begin position="7"/>
        <end position="156"/>
    </location>
</feature>
<proteinExistence type="predicted"/>
<dbReference type="Gene3D" id="2.60.40.3320">
    <property type="match status" value="1"/>
</dbReference>
<evidence type="ECO:0000313" key="5">
    <source>
        <dbReference type="Proteomes" id="UP000195378"/>
    </source>
</evidence>
<evidence type="ECO:0000313" key="4">
    <source>
        <dbReference type="EMBL" id="ARU19604.1"/>
    </source>
</evidence>
<dbReference type="EMBL" id="CP020858">
    <property type="protein sequence ID" value="ARU19604.1"/>
    <property type="molecule type" value="Genomic_DNA"/>
</dbReference>
<reference evidence="4 5" key="1">
    <citation type="submission" date="2017-04" db="EMBL/GenBank/DDBJ databases">
        <title>Complete genome sequence of Lactobacillus salivarius ZLS006, a probiotic strain isolated from healthy piglet.</title>
        <authorList>
            <person name="Zhang D."/>
        </authorList>
    </citation>
    <scope>NUCLEOTIDE SEQUENCE [LARGE SCALE GENOMIC DNA]</scope>
    <source>
        <strain evidence="4 5">ZLS006</strain>
    </source>
</reference>
<dbReference type="InterPro" id="IPR018913">
    <property type="entry name" value="BppU_N"/>
</dbReference>
<protein>
    <submittedName>
        <fullName evidence="4">DUF2479 domain-containing protein</fullName>
    </submittedName>
</protein>
<dbReference type="Proteomes" id="UP000195378">
    <property type="component" value="Chromosome"/>
</dbReference>
<evidence type="ECO:0000259" key="3">
    <source>
        <dbReference type="Pfam" id="PF18667"/>
    </source>
</evidence>
<organism evidence="4 5">
    <name type="scientific">Ligilactobacillus salivarius</name>
    <dbReference type="NCBI Taxonomy" id="1624"/>
    <lineage>
        <taxon>Bacteria</taxon>
        <taxon>Bacillati</taxon>
        <taxon>Bacillota</taxon>
        <taxon>Bacilli</taxon>
        <taxon>Lactobacillales</taxon>
        <taxon>Lactobacillaceae</taxon>
        <taxon>Ligilactobacillus</taxon>
    </lineage>
</organism>
<accession>A0A1Y0F8R0</accession>
<dbReference type="Pfam" id="PF10651">
    <property type="entry name" value="BppU_N"/>
    <property type="match status" value="1"/>
</dbReference>
<gene>
    <name evidence="4" type="ORF">B7R82_06205</name>
</gene>
<feature type="domain" description="Baseplate upper protein immunoglobulin like" evidence="3">
    <location>
        <begin position="307"/>
        <end position="398"/>
    </location>
</feature>
<dbReference type="Pfam" id="PF18667">
    <property type="entry name" value="BppU_IgG"/>
    <property type="match status" value="1"/>
</dbReference>
<keyword evidence="1" id="KW-0175">Coiled coil</keyword>
<feature type="coiled-coil region" evidence="1">
    <location>
        <begin position="144"/>
        <end position="171"/>
    </location>
</feature>
<dbReference type="InterPro" id="IPR041531">
    <property type="entry name" value="BppU_IgG"/>
</dbReference>
<name>A0A1Y0F8R0_9LACO</name>
<dbReference type="RefSeq" id="WP_087448794.1">
    <property type="nucleotide sequence ID" value="NZ_CP020858.1"/>
</dbReference>
<evidence type="ECO:0000259" key="2">
    <source>
        <dbReference type="Pfam" id="PF10651"/>
    </source>
</evidence>
<dbReference type="AlphaFoldDB" id="A0A1Y0F8R0"/>